<dbReference type="EMBL" id="BAAAQN010000038">
    <property type="protein sequence ID" value="GAA2044804.1"/>
    <property type="molecule type" value="Genomic_DNA"/>
</dbReference>
<dbReference type="Proteomes" id="UP001500751">
    <property type="component" value="Unassembled WGS sequence"/>
</dbReference>
<keyword evidence="3" id="KW-1185">Reference proteome</keyword>
<accession>A0ABP5GHW0</accession>
<evidence type="ECO:0008006" key="4">
    <source>
        <dbReference type="Google" id="ProtNLM"/>
    </source>
</evidence>
<proteinExistence type="predicted"/>
<sequence length="321" mass="35786">MEQAGQAEQAERRDAGARPSGAPELPAGPAPRILPEPVWRAREAAHDARVAAWVDPHLRRRADNEAHPVMDFLFTYYSHRPARLRRWHPGVGVVLAGPAARERLAWRGYTGTADGVTLDRAEFTDARVRTAEFVRALLAATAGREPRLACFGLHEWAMVYRLGPEQVRHSARRLRLGPAGTDEVVQTQRIRCSHYDAYRFFTPDAEPLNTLRPTREAQIANEQPGCLHAGMDLYKWAYKLDPFVPSELIADCFALACEIRETDMRASPYDLAELGYAPIPIETAAGRAEYAAAQAEFARRGAPLRRRLVDVCDTLLAWAAG</sequence>
<reference evidence="3" key="1">
    <citation type="journal article" date="2019" name="Int. J. Syst. Evol. Microbiol.">
        <title>The Global Catalogue of Microorganisms (GCM) 10K type strain sequencing project: providing services to taxonomists for standard genome sequencing and annotation.</title>
        <authorList>
            <consortium name="The Broad Institute Genomics Platform"/>
            <consortium name="The Broad Institute Genome Sequencing Center for Infectious Disease"/>
            <person name="Wu L."/>
            <person name="Ma J."/>
        </authorList>
    </citation>
    <scope>NUCLEOTIDE SEQUENCE [LARGE SCALE GENOMIC DNA]</scope>
    <source>
        <strain evidence="3">JCM 16014</strain>
    </source>
</reference>
<protein>
    <recommendedName>
        <fullName evidence="4">3-methyladenine DNA glycosylase</fullName>
    </recommendedName>
</protein>
<feature type="region of interest" description="Disordered" evidence="1">
    <location>
        <begin position="1"/>
        <end position="33"/>
    </location>
</feature>
<organism evidence="2 3">
    <name type="scientific">Catenulispora yoronensis</name>
    <dbReference type="NCBI Taxonomy" id="450799"/>
    <lineage>
        <taxon>Bacteria</taxon>
        <taxon>Bacillati</taxon>
        <taxon>Actinomycetota</taxon>
        <taxon>Actinomycetes</taxon>
        <taxon>Catenulisporales</taxon>
        <taxon>Catenulisporaceae</taxon>
        <taxon>Catenulispora</taxon>
    </lineage>
</organism>
<name>A0ABP5GHW0_9ACTN</name>
<evidence type="ECO:0000256" key="1">
    <source>
        <dbReference type="SAM" id="MobiDB-lite"/>
    </source>
</evidence>
<gene>
    <name evidence="2" type="ORF">GCM10009839_55710</name>
</gene>
<evidence type="ECO:0000313" key="2">
    <source>
        <dbReference type="EMBL" id="GAA2044804.1"/>
    </source>
</evidence>
<comment type="caution">
    <text evidence="2">The sequence shown here is derived from an EMBL/GenBank/DDBJ whole genome shotgun (WGS) entry which is preliminary data.</text>
</comment>
<evidence type="ECO:0000313" key="3">
    <source>
        <dbReference type="Proteomes" id="UP001500751"/>
    </source>
</evidence>